<evidence type="ECO:0000259" key="4">
    <source>
        <dbReference type="Pfam" id="PF01551"/>
    </source>
</evidence>
<keyword evidence="6" id="KW-1185">Reference proteome</keyword>
<evidence type="ECO:0000313" key="6">
    <source>
        <dbReference type="Proteomes" id="UP000298246"/>
    </source>
</evidence>
<feature type="coiled-coil region" evidence="2">
    <location>
        <begin position="90"/>
        <end position="117"/>
    </location>
</feature>
<dbReference type="Gene3D" id="2.70.70.10">
    <property type="entry name" value="Glucose Permease (Domain IIA)"/>
    <property type="match status" value="1"/>
</dbReference>
<comment type="caution">
    <text evidence="5">The sequence shown here is derived from an EMBL/GenBank/DDBJ whole genome shotgun (WGS) entry which is preliminary data.</text>
</comment>
<evidence type="ECO:0000256" key="1">
    <source>
        <dbReference type="ARBA" id="ARBA00022729"/>
    </source>
</evidence>
<dbReference type="PANTHER" id="PTHR21666">
    <property type="entry name" value="PEPTIDASE-RELATED"/>
    <property type="match status" value="1"/>
</dbReference>
<dbReference type="InterPro" id="IPR050570">
    <property type="entry name" value="Cell_wall_metabolism_enzyme"/>
</dbReference>
<proteinExistence type="predicted"/>
<reference evidence="5 6" key="1">
    <citation type="submission" date="2017-03" db="EMBL/GenBank/DDBJ databases">
        <title>Isolation of Levoglucosan Utilizing Bacteria.</title>
        <authorList>
            <person name="Arya A.S."/>
        </authorList>
    </citation>
    <scope>NUCLEOTIDE SEQUENCE [LARGE SCALE GENOMIC DNA]</scope>
    <source>
        <strain evidence="5 6">MEC069</strain>
    </source>
</reference>
<dbReference type="Pfam" id="PF01551">
    <property type="entry name" value="Peptidase_M23"/>
    <property type="match status" value="1"/>
</dbReference>
<keyword evidence="2" id="KW-0175">Coiled coil</keyword>
<dbReference type="OrthoDB" id="9809488at2"/>
<dbReference type="CDD" id="cd12797">
    <property type="entry name" value="M23_peptidase"/>
    <property type="match status" value="1"/>
</dbReference>
<feature type="domain" description="M23ase beta-sheet core" evidence="4">
    <location>
        <begin position="223"/>
        <end position="318"/>
    </location>
</feature>
<evidence type="ECO:0000256" key="2">
    <source>
        <dbReference type="SAM" id="Coils"/>
    </source>
</evidence>
<dbReference type="PANTHER" id="PTHR21666:SF289">
    <property type="entry name" value="L-ALA--D-GLU ENDOPEPTIDASE"/>
    <property type="match status" value="1"/>
</dbReference>
<feature type="signal peptide" evidence="3">
    <location>
        <begin position="1"/>
        <end position="31"/>
    </location>
</feature>
<keyword evidence="1 3" id="KW-0732">Signal</keyword>
<name>A0A4Y8Q712_9BACL</name>
<feature type="chain" id="PRO_5021329026" description="M23ase beta-sheet core domain-containing protein" evidence="3">
    <location>
        <begin position="32"/>
        <end position="325"/>
    </location>
</feature>
<accession>A0A4Y8Q712</accession>
<gene>
    <name evidence="5" type="ORF">B5M42_05635</name>
</gene>
<dbReference type="SUPFAM" id="SSF51261">
    <property type="entry name" value="Duplicated hybrid motif"/>
    <property type="match status" value="1"/>
</dbReference>
<evidence type="ECO:0000313" key="5">
    <source>
        <dbReference type="EMBL" id="TFE90149.1"/>
    </source>
</evidence>
<dbReference type="EMBL" id="MYFO01000005">
    <property type="protein sequence ID" value="TFE90149.1"/>
    <property type="molecule type" value="Genomic_DNA"/>
</dbReference>
<dbReference type="GO" id="GO:0004222">
    <property type="term" value="F:metalloendopeptidase activity"/>
    <property type="evidence" value="ECO:0007669"/>
    <property type="project" value="TreeGrafter"/>
</dbReference>
<evidence type="ECO:0000256" key="3">
    <source>
        <dbReference type="SAM" id="SignalP"/>
    </source>
</evidence>
<sequence>MKKVKDVRKKAILTIIAICSLWLLLNNQAYAEDAAVLLNKYGVAVDNAAEEGKKLVLIENAYYQVAKTVNTNAMLNAAAEVYDVYAKEQLSALDLQIYQLSDELAQVQQRMEQAKSREVSFILELDAEYRTTADSLAAKMRERNKLADQYTPAVRPSEPEQDKKQLRNLSAQVNAQRSKYEKALVQPELGEITHFRSPLVIEAQMTSGFGIRLDPVTRTEMSFHKGMDLRAPEGTTVLAAFNGKVEEASSNTEIGNYIVLDHGQGIKTLYGHLSSIQVTPGQVLQQYEPIAKSGNTGTQSTGAHLHFGVFINGQAVDPALFVPHT</sequence>
<dbReference type="AlphaFoldDB" id="A0A4Y8Q712"/>
<protein>
    <recommendedName>
        <fullName evidence="4">M23ase beta-sheet core domain-containing protein</fullName>
    </recommendedName>
</protein>
<dbReference type="InterPro" id="IPR016047">
    <property type="entry name" value="M23ase_b-sheet_dom"/>
</dbReference>
<organism evidence="5 6">
    <name type="scientific">Paenibacillus athensensis</name>
    <dbReference type="NCBI Taxonomy" id="1967502"/>
    <lineage>
        <taxon>Bacteria</taxon>
        <taxon>Bacillati</taxon>
        <taxon>Bacillota</taxon>
        <taxon>Bacilli</taxon>
        <taxon>Bacillales</taxon>
        <taxon>Paenibacillaceae</taxon>
        <taxon>Paenibacillus</taxon>
    </lineage>
</organism>
<dbReference type="InterPro" id="IPR011055">
    <property type="entry name" value="Dup_hybrid_motif"/>
</dbReference>
<dbReference type="Proteomes" id="UP000298246">
    <property type="component" value="Unassembled WGS sequence"/>
</dbReference>